<comment type="similarity">
    <text evidence="2 10">Belongs to the ketopantoate reductase family.</text>
</comment>
<dbReference type="SUPFAM" id="SSF48179">
    <property type="entry name" value="6-phosphogluconate dehydrogenase C-terminal domain-like"/>
    <property type="match status" value="1"/>
</dbReference>
<evidence type="ECO:0000256" key="1">
    <source>
        <dbReference type="ARBA" id="ARBA00004994"/>
    </source>
</evidence>
<dbReference type="Gene3D" id="1.10.1040.10">
    <property type="entry name" value="N-(1-d-carboxylethyl)-l-norvaline Dehydrogenase, domain 2"/>
    <property type="match status" value="1"/>
</dbReference>
<comment type="pathway">
    <text evidence="1 10">Cofactor biosynthesis; (R)-pantothenate biosynthesis; (R)-pantoate from 3-methyl-2-oxobutanoate: step 2/2.</text>
</comment>
<accession>A0ABV6CYI8</accession>
<dbReference type="InterPro" id="IPR008927">
    <property type="entry name" value="6-PGluconate_DH-like_C_sf"/>
</dbReference>
<dbReference type="PANTHER" id="PTHR43765:SF2">
    <property type="entry name" value="2-DEHYDROPANTOATE 2-REDUCTASE"/>
    <property type="match status" value="1"/>
</dbReference>
<evidence type="ECO:0000256" key="3">
    <source>
        <dbReference type="ARBA" id="ARBA00013014"/>
    </source>
</evidence>
<evidence type="ECO:0000256" key="4">
    <source>
        <dbReference type="ARBA" id="ARBA00019465"/>
    </source>
</evidence>
<feature type="domain" description="Ketopantoate reductase N-terminal" evidence="11">
    <location>
        <begin position="5"/>
        <end position="144"/>
    </location>
</feature>
<dbReference type="PANTHER" id="PTHR43765">
    <property type="entry name" value="2-DEHYDROPANTOATE 2-REDUCTASE-RELATED"/>
    <property type="match status" value="1"/>
</dbReference>
<dbReference type="EMBL" id="JBHLWK010000017">
    <property type="protein sequence ID" value="MFC0205459.1"/>
    <property type="molecule type" value="Genomic_DNA"/>
</dbReference>
<reference evidence="13 14" key="1">
    <citation type="submission" date="2024-09" db="EMBL/GenBank/DDBJ databases">
        <authorList>
            <person name="Sun Q."/>
            <person name="Mori K."/>
        </authorList>
    </citation>
    <scope>NUCLEOTIDE SEQUENCE [LARGE SCALE GENOMIC DNA]</scope>
    <source>
        <strain evidence="13 14">CCM 7706</strain>
    </source>
</reference>
<evidence type="ECO:0000256" key="2">
    <source>
        <dbReference type="ARBA" id="ARBA00007870"/>
    </source>
</evidence>
<dbReference type="SUPFAM" id="SSF51735">
    <property type="entry name" value="NAD(P)-binding Rossmann-fold domains"/>
    <property type="match status" value="1"/>
</dbReference>
<dbReference type="GO" id="GO:0008677">
    <property type="term" value="F:2-dehydropantoate 2-reductase activity"/>
    <property type="evidence" value="ECO:0007669"/>
    <property type="project" value="UniProtKB-EC"/>
</dbReference>
<organism evidence="13 14">
    <name type="scientific">Novosphingobium soli</name>
    <dbReference type="NCBI Taxonomy" id="574956"/>
    <lineage>
        <taxon>Bacteria</taxon>
        <taxon>Pseudomonadati</taxon>
        <taxon>Pseudomonadota</taxon>
        <taxon>Alphaproteobacteria</taxon>
        <taxon>Sphingomonadales</taxon>
        <taxon>Sphingomonadaceae</taxon>
        <taxon>Novosphingobium</taxon>
    </lineage>
</organism>
<dbReference type="Pfam" id="PF02558">
    <property type="entry name" value="ApbA"/>
    <property type="match status" value="1"/>
</dbReference>
<dbReference type="RefSeq" id="WP_379488191.1">
    <property type="nucleotide sequence ID" value="NZ_JBHLWK010000017.1"/>
</dbReference>
<dbReference type="InterPro" id="IPR050838">
    <property type="entry name" value="Ketopantoate_reductase"/>
</dbReference>
<dbReference type="InterPro" id="IPR003710">
    <property type="entry name" value="ApbA"/>
</dbReference>
<comment type="function">
    <text evidence="10">Catalyzes the NADPH-dependent reduction of ketopantoate into pantoic acid.</text>
</comment>
<dbReference type="NCBIfam" id="TIGR00745">
    <property type="entry name" value="apbA_panE"/>
    <property type="match status" value="1"/>
</dbReference>
<keyword evidence="5 10" id="KW-0566">Pantothenate biosynthesis</keyword>
<dbReference type="Proteomes" id="UP001589798">
    <property type="component" value="Unassembled WGS sequence"/>
</dbReference>
<evidence type="ECO:0000313" key="13">
    <source>
        <dbReference type="EMBL" id="MFC0205459.1"/>
    </source>
</evidence>
<evidence type="ECO:0000259" key="12">
    <source>
        <dbReference type="Pfam" id="PF08546"/>
    </source>
</evidence>
<evidence type="ECO:0000256" key="6">
    <source>
        <dbReference type="ARBA" id="ARBA00022857"/>
    </source>
</evidence>
<dbReference type="InterPro" id="IPR036291">
    <property type="entry name" value="NAD(P)-bd_dom_sf"/>
</dbReference>
<dbReference type="Gene3D" id="3.40.50.720">
    <property type="entry name" value="NAD(P)-binding Rossmann-like Domain"/>
    <property type="match status" value="1"/>
</dbReference>
<protein>
    <recommendedName>
        <fullName evidence="4 10">2-dehydropantoate 2-reductase</fullName>
        <ecNumber evidence="3 10">1.1.1.169</ecNumber>
    </recommendedName>
    <alternativeName>
        <fullName evidence="8 10">Ketopantoate reductase</fullName>
    </alternativeName>
</protein>
<evidence type="ECO:0000256" key="7">
    <source>
        <dbReference type="ARBA" id="ARBA00023002"/>
    </source>
</evidence>
<comment type="catalytic activity">
    <reaction evidence="9 10">
        <text>(R)-pantoate + NADP(+) = 2-dehydropantoate + NADPH + H(+)</text>
        <dbReference type="Rhea" id="RHEA:16233"/>
        <dbReference type="ChEBI" id="CHEBI:11561"/>
        <dbReference type="ChEBI" id="CHEBI:15378"/>
        <dbReference type="ChEBI" id="CHEBI:15980"/>
        <dbReference type="ChEBI" id="CHEBI:57783"/>
        <dbReference type="ChEBI" id="CHEBI:58349"/>
        <dbReference type="EC" id="1.1.1.169"/>
    </reaction>
</comment>
<comment type="caution">
    <text evidence="13">The sequence shown here is derived from an EMBL/GenBank/DDBJ whole genome shotgun (WGS) entry which is preliminary data.</text>
</comment>
<dbReference type="EC" id="1.1.1.169" evidence="3 10"/>
<evidence type="ECO:0000256" key="9">
    <source>
        <dbReference type="ARBA" id="ARBA00048793"/>
    </source>
</evidence>
<dbReference type="Pfam" id="PF08546">
    <property type="entry name" value="ApbA_C"/>
    <property type="match status" value="1"/>
</dbReference>
<dbReference type="InterPro" id="IPR013332">
    <property type="entry name" value="KPR_N"/>
</dbReference>
<keyword evidence="7 10" id="KW-0560">Oxidoreductase</keyword>
<evidence type="ECO:0000256" key="10">
    <source>
        <dbReference type="RuleBase" id="RU362068"/>
    </source>
</evidence>
<evidence type="ECO:0000256" key="5">
    <source>
        <dbReference type="ARBA" id="ARBA00022655"/>
    </source>
</evidence>
<evidence type="ECO:0000256" key="8">
    <source>
        <dbReference type="ARBA" id="ARBA00032024"/>
    </source>
</evidence>
<keyword evidence="14" id="KW-1185">Reference proteome</keyword>
<evidence type="ECO:0000259" key="11">
    <source>
        <dbReference type="Pfam" id="PF02558"/>
    </source>
</evidence>
<gene>
    <name evidence="13" type="ORF">ACFFJC_14435</name>
</gene>
<proteinExistence type="inferred from homology"/>
<evidence type="ECO:0000313" key="14">
    <source>
        <dbReference type="Proteomes" id="UP001589798"/>
    </source>
</evidence>
<dbReference type="InterPro" id="IPR013328">
    <property type="entry name" value="6PGD_dom2"/>
</dbReference>
<keyword evidence="6 10" id="KW-0521">NADP</keyword>
<feature type="domain" description="Ketopantoate reductase C-terminal" evidence="12">
    <location>
        <begin position="167"/>
        <end position="286"/>
    </location>
</feature>
<dbReference type="InterPro" id="IPR013752">
    <property type="entry name" value="KPA_reductase"/>
</dbReference>
<name>A0ABV6CYI8_9SPHN</name>
<sequence length="288" mass="30322">MTNTVAIIGTGAVGATIGAWLTADQALQVTLCARTPFERLRVETPAGVLESTPRLLLEPEAAAPVDWVIVATKTYDAGGASRWLDRLLGPCTRLAVLQNGVEHLARFPEVEPASVVPVIVDIPAERTAPGQVVQRRTGSLTMPAGANGEAFARLFAHTPIETSLTDDWLTAAWRKLAVNCAGAVSALTLKPAGIVADQEVAALMRAMVLECVAVGRAQGARLDDGLADEVVEGYRQGPPDSINSILADRLAGRATEADARNGVIARLGRRHAIPAPLNHMADVLLRAS</sequence>
<dbReference type="NCBIfam" id="NF005091">
    <property type="entry name" value="PRK06522.2-2"/>
    <property type="match status" value="1"/>
</dbReference>